<dbReference type="InterPro" id="IPR043502">
    <property type="entry name" value="DNA/RNA_pol_sf"/>
</dbReference>
<evidence type="ECO:0000259" key="1">
    <source>
        <dbReference type="Pfam" id="PF03732"/>
    </source>
</evidence>
<accession>A0AAF0TYW4</accession>
<proteinExistence type="predicted"/>
<name>A0AAF0TYW4_SOLVR</name>
<dbReference type="PANTHER" id="PTHR37984">
    <property type="entry name" value="PROTEIN CBG26694"/>
    <property type="match status" value="1"/>
</dbReference>
<dbReference type="InterPro" id="IPR005162">
    <property type="entry name" value="Retrotrans_gag_dom"/>
</dbReference>
<dbReference type="Gene3D" id="3.30.70.270">
    <property type="match status" value="1"/>
</dbReference>
<dbReference type="PANTHER" id="PTHR37984:SF5">
    <property type="entry name" value="PROTEIN NYNRIN-LIKE"/>
    <property type="match status" value="1"/>
</dbReference>
<dbReference type="AlphaFoldDB" id="A0AAF0TYW4"/>
<reference evidence="2" key="1">
    <citation type="submission" date="2023-08" db="EMBL/GenBank/DDBJ databases">
        <title>A de novo genome assembly of Solanum verrucosum Schlechtendal, a Mexican diploid species geographically isolated from the other diploid A-genome species in potato relatives.</title>
        <authorList>
            <person name="Hosaka K."/>
        </authorList>
    </citation>
    <scope>NUCLEOTIDE SEQUENCE</scope>
    <source>
        <tissue evidence="2">Young leaves</tissue>
    </source>
</reference>
<gene>
    <name evidence="2" type="ORF">MTR67_025630</name>
</gene>
<dbReference type="Pfam" id="PF03732">
    <property type="entry name" value="Retrotrans_gag"/>
    <property type="match status" value="1"/>
</dbReference>
<dbReference type="EMBL" id="CP133617">
    <property type="protein sequence ID" value="WMV32245.1"/>
    <property type="molecule type" value="Genomic_DNA"/>
</dbReference>
<evidence type="ECO:0000313" key="3">
    <source>
        <dbReference type="Proteomes" id="UP001234989"/>
    </source>
</evidence>
<protein>
    <recommendedName>
        <fullName evidence="1">Retrotransposon gag domain-containing protein</fullName>
    </recommendedName>
</protein>
<keyword evidence="3" id="KW-1185">Reference proteome</keyword>
<organism evidence="2 3">
    <name type="scientific">Solanum verrucosum</name>
    <dbReference type="NCBI Taxonomy" id="315347"/>
    <lineage>
        <taxon>Eukaryota</taxon>
        <taxon>Viridiplantae</taxon>
        <taxon>Streptophyta</taxon>
        <taxon>Embryophyta</taxon>
        <taxon>Tracheophyta</taxon>
        <taxon>Spermatophyta</taxon>
        <taxon>Magnoliopsida</taxon>
        <taxon>eudicotyledons</taxon>
        <taxon>Gunneridae</taxon>
        <taxon>Pentapetalae</taxon>
        <taxon>asterids</taxon>
        <taxon>lamiids</taxon>
        <taxon>Solanales</taxon>
        <taxon>Solanaceae</taxon>
        <taxon>Solanoideae</taxon>
        <taxon>Solaneae</taxon>
        <taxon>Solanum</taxon>
    </lineage>
</organism>
<sequence>MSGQDHDSLTITKTEMKLEYPGSKEALPNTICKSNDVSTFNFHALFLEKYVPRTLRDRKKDDFMALEKGGISAAAYEAKFHVLSRYATQLVTTEEERICLFVKGLKSEVTDFVKKVEGVRRDGKAKVLANKAKSTGNFQGSYSRGSKRPTLAARPIQSIMPASTGKSEADSSDAVITNTILVCDRMANVLFDIEVPGREKLEWEGVYKPKPAKIISSIRARKLVGQGCLAYLSHIRDVEVESPSIESIHVVSEFREVFPTDLHGMPPDRDIDFYINLEPGPLPISIPPYCMAPTELRELKAQIQELLDKVTFFGHVVLREGVMVDPQKIDVVTNWVRPSSVTEVKSFVGLASYYRRFVKNFASIATHLTSLAKKEASLE</sequence>
<dbReference type="InterPro" id="IPR050951">
    <property type="entry name" value="Retrovirus_Pol_polyprotein"/>
</dbReference>
<dbReference type="InterPro" id="IPR043128">
    <property type="entry name" value="Rev_trsase/Diguanyl_cyclase"/>
</dbReference>
<dbReference type="SUPFAM" id="SSF56672">
    <property type="entry name" value="DNA/RNA polymerases"/>
    <property type="match status" value="2"/>
</dbReference>
<feature type="domain" description="Retrotransposon gag" evidence="1">
    <location>
        <begin position="41"/>
        <end position="106"/>
    </location>
</feature>
<dbReference type="Proteomes" id="UP001234989">
    <property type="component" value="Chromosome 6"/>
</dbReference>
<evidence type="ECO:0000313" key="2">
    <source>
        <dbReference type="EMBL" id="WMV32245.1"/>
    </source>
</evidence>